<evidence type="ECO:0000256" key="5">
    <source>
        <dbReference type="ARBA" id="ARBA00023125"/>
    </source>
</evidence>
<comment type="function">
    <text evidence="7">Excises ethenocytosine and uracil, which can arise by alkylation or deamination of cytosine, respectively, from the corresponding mispairs with guanine in ds-DNA. It is capable of hydrolyzing the carbon-nitrogen bond between the sugar-phosphate backbone of the DNA and the mispaired base. The complementary strand guanine functions in substrate recognition. Required for DNA damage lesion repair in stationary-phase cells.</text>
</comment>
<dbReference type="RefSeq" id="WP_258987582.1">
    <property type="nucleotide sequence ID" value="NZ_JALIGE010000071.1"/>
</dbReference>
<keyword evidence="10" id="KW-1185">Reference proteome</keyword>
<comment type="similarity">
    <text evidence="7">Belongs to the uracil-DNA glycosylase (UDG) superfamily. TDG/mug family.</text>
</comment>
<keyword evidence="3 7" id="KW-0228">DNA excision</keyword>
<evidence type="ECO:0000256" key="3">
    <source>
        <dbReference type="ARBA" id="ARBA00022769"/>
    </source>
</evidence>
<keyword evidence="5 7" id="KW-0238">DNA-binding</keyword>
<dbReference type="NCBIfam" id="NF007570">
    <property type="entry name" value="PRK10201.1"/>
    <property type="match status" value="1"/>
</dbReference>
<evidence type="ECO:0000259" key="8">
    <source>
        <dbReference type="Pfam" id="PF03167"/>
    </source>
</evidence>
<evidence type="ECO:0000256" key="4">
    <source>
        <dbReference type="ARBA" id="ARBA00022801"/>
    </source>
</evidence>
<sequence length="168" mass="18607">MVSDILQPGLRVVFCGINPGKSSAHLGMPFAHPANRFWKVLHLAGFTDRQLKPEEALQMLDYGCGVTKLVDRPTVQASEVGLHELREGGRGLITKMQDYQPRALAILGKQAFEQAFSQRGAKWGKQEVTVGDTEVWILPNPSGLSRITLDKLVEAYRELDQALVARGR</sequence>
<feature type="domain" description="Uracil-DNA glycosylase-like" evidence="8">
    <location>
        <begin position="6"/>
        <end position="158"/>
    </location>
</feature>
<evidence type="ECO:0000256" key="1">
    <source>
        <dbReference type="ARBA" id="ARBA00022490"/>
    </source>
</evidence>
<evidence type="ECO:0000256" key="6">
    <source>
        <dbReference type="ARBA" id="ARBA00023204"/>
    </source>
</evidence>
<accession>A0ABT2DZF8</accession>
<evidence type="ECO:0000313" key="9">
    <source>
        <dbReference type="EMBL" id="MCS2160999.1"/>
    </source>
</evidence>
<dbReference type="EC" id="3.2.2.28" evidence="7"/>
<dbReference type="GO" id="GO:0016798">
    <property type="term" value="F:hydrolase activity, acting on glycosyl bonds"/>
    <property type="evidence" value="ECO:0007669"/>
    <property type="project" value="UniProtKB-KW"/>
</dbReference>
<dbReference type="InterPro" id="IPR023502">
    <property type="entry name" value="MUG_bact"/>
</dbReference>
<dbReference type="EMBL" id="JALIGE010000071">
    <property type="protein sequence ID" value="MCS2160999.1"/>
    <property type="molecule type" value="Genomic_DNA"/>
</dbReference>
<proteinExistence type="inferred from homology"/>
<reference evidence="9 10" key="1">
    <citation type="submission" date="2022-04" db="EMBL/GenBank/DDBJ databases">
        <title>Proposal of a three novel species of Scandinavium, Scandinavium hiltneri, Scandinavium manionii, Scandinavium tedordense.</title>
        <authorList>
            <person name="Maddock D.W."/>
            <person name="Brady C.L."/>
            <person name="Denman S."/>
            <person name="Arnold D."/>
        </authorList>
    </citation>
    <scope>NUCLEOTIDE SEQUENCE [LARGE SCALE GENOMIC DNA]</scope>
    <source>
        <strain evidence="9 10">H11S7</strain>
    </source>
</reference>
<organism evidence="9 10">
    <name type="scientific">Scandinavium hiltneri</name>
    <dbReference type="NCBI Taxonomy" id="2926519"/>
    <lineage>
        <taxon>Bacteria</taxon>
        <taxon>Pseudomonadati</taxon>
        <taxon>Pseudomonadota</taxon>
        <taxon>Gammaproteobacteria</taxon>
        <taxon>Enterobacterales</taxon>
        <taxon>Enterobacteriaceae</taxon>
        <taxon>Scandinavium</taxon>
    </lineage>
</organism>
<gene>
    <name evidence="7 9" type="primary">mug</name>
    <name evidence="9" type="ORF">MUU47_07630</name>
</gene>
<keyword evidence="9" id="KW-0326">Glycosidase</keyword>
<dbReference type="Gene3D" id="3.40.470.10">
    <property type="entry name" value="Uracil-DNA glycosylase-like domain"/>
    <property type="match status" value="1"/>
</dbReference>
<comment type="catalytic activity">
    <reaction evidence="7">
        <text>Specifically hydrolyzes mismatched double-stranded DNA and polynucleotides, releasing free uracil.</text>
        <dbReference type="EC" id="3.2.2.28"/>
    </reaction>
</comment>
<dbReference type="PANTHER" id="PTHR12159:SF9">
    <property type="entry name" value="G_T MISMATCH-SPECIFIC THYMINE DNA GLYCOSYLASE"/>
    <property type="match status" value="1"/>
</dbReference>
<dbReference type="CDD" id="cd10028">
    <property type="entry name" value="UDG-F2_TDG_MUG"/>
    <property type="match status" value="1"/>
</dbReference>
<dbReference type="PANTHER" id="PTHR12159">
    <property type="entry name" value="G/T AND G/U MISMATCH-SPECIFIC DNA GLYCOSYLASE"/>
    <property type="match status" value="1"/>
</dbReference>
<evidence type="ECO:0000313" key="10">
    <source>
        <dbReference type="Proteomes" id="UP001205357"/>
    </source>
</evidence>
<protein>
    <recommendedName>
        <fullName evidence="7">G/U mismatch-specific DNA glycosylase</fullName>
        <ecNumber evidence="7">3.2.2.28</ecNumber>
    </recommendedName>
    <alternativeName>
        <fullName evidence="7">Double-strand-specific uracil glycosylase</fullName>
    </alternativeName>
    <alternativeName>
        <fullName evidence="7">Mismatch-specific uracil DNA-glycosylase</fullName>
        <shortName evidence="7">MUG</shortName>
    </alternativeName>
</protein>
<comment type="subunit">
    <text evidence="7">Binds DNA as a monomer.</text>
</comment>
<keyword evidence="1 7" id="KW-0963">Cytoplasm</keyword>
<keyword evidence="4 7" id="KW-0378">Hydrolase</keyword>
<dbReference type="HAMAP" id="MF_01956">
    <property type="entry name" value="MUG"/>
    <property type="match status" value="1"/>
</dbReference>
<keyword evidence="6 7" id="KW-0234">DNA repair</keyword>
<comment type="caution">
    <text evidence="9">The sequence shown here is derived from an EMBL/GenBank/DDBJ whole genome shotgun (WGS) entry which is preliminary data.</text>
</comment>
<dbReference type="Proteomes" id="UP001205357">
    <property type="component" value="Unassembled WGS sequence"/>
</dbReference>
<dbReference type="InterPro" id="IPR015637">
    <property type="entry name" value="MUG/TDG"/>
</dbReference>
<evidence type="ECO:0000256" key="2">
    <source>
        <dbReference type="ARBA" id="ARBA00022763"/>
    </source>
</evidence>
<evidence type="ECO:0000256" key="7">
    <source>
        <dbReference type="HAMAP-Rule" id="MF_01956"/>
    </source>
</evidence>
<keyword evidence="2 7" id="KW-0227">DNA damage</keyword>
<name>A0ABT2DZF8_9ENTR</name>
<comment type="subcellular location">
    <subcellularLocation>
        <location evidence="7">Cytoplasm</location>
    </subcellularLocation>
</comment>
<dbReference type="InterPro" id="IPR036895">
    <property type="entry name" value="Uracil-DNA_glycosylase-like_sf"/>
</dbReference>
<dbReference type="InterPro" id="IPR005122">
    <property type="entry name" value="Uracil-DNA_glycosylase-like"/>
</dbReference>
<dbReference type="Pfam" id="PF03167">
    <property type="entry name" value="UDG"/>
    <property type="match status" value="1"/>
</dbReference>
<dbReference type="SUPFAM" id="SSF52141">
    <property type="entry name" value="Uracil-DNA glycosylase-like"/>
    <property type="match status" value="1"/>
</dbReference>